<evidence type="ECO:0000313" key="1">
    <source>
        <dbReference type="EMBL" id="TGE15241.1"/>
    </source>
</evidence>
<comment type="caution">
    <text evidence="1">The sequence shown here is derived from an EMBL/GenBank/DDBJ whole genome shotgun (WGS) entry which is preliminary data.</text>
</comment>
<keyword evidence="2" id="KW-1185">Reference proteome</keyword>
<dbReference type="Proteomes" id="UP000297598">
    <property type="component" value="Unassembled WGS sequence"/>
</dbReference>
<dbReference type="Pfam" id="PF04860">
    <property type="entry name" value="Phage_portal"/>
    <property type="match status" value="1"/>
</dbReference>
<evidence type="ECO:0000313" key="2">
    <source>
        <dbReference type="Proteomes" id="UP000297598"/>
    </source>
</evidence>
<reference evidence="1 2" key="1">
    <citation type="submission" date="2019-04" db="EMBL/GenBank/DDBJ databases">
        <title>Genomic characterization of Staphylococcus petrasii strains.</title>
        <authorList>
            <person name="Vrbovska V."/>
            <person name="Kovarovic V."/>
            <person name="Maslanova I."/>
            <person name="Indrakova A."/>
            <person name="Petras P."/>
            <person name="Sedo O."/>
            <person name="Svec P."/>
            <person name="Fisarova L."/>
            <person name="Sedlacek I."/>
            <person name="Doskar J."/>
            <person name="Pantucek R."/>
        </authorList>
    </citation>
    <scope>NUCLEOTIDE SEQUENCE [LARGE SCALE GENOMIC DNA]</scope>
    <source>
        <strain evidence="1 2">P5404</strain>
    </source>
</reference>
<accession>A0ABY2KSI7</accession>
<organism evidence="1 2">
    <name type="scientific">Staphylococcus petrasii</name>
    <dbReference type="NCBI Taxonomy" id="1276936"/>
    <lineage>
        <taxon>Bacteria</taxon>
        <taxon>Bacillati</taxon>
        <taxon>Bacillota</taxon>
        <taxon>Bacilli</taxon>
        <taxon>Bacillales</taxon>
        <taxon>Staphylococcaceae</taxon>
        <taxon>Staphylococcus</taxon>
    </lineage>
</organism>
<dbReference type="InterPro" id="IPR006427">
    <property type="entry name" value="Portal_HK97"/>
</dbReference>
<proteinExistence type="predicted"/>
<name>A0ABY2KSI7_9STAP</name>
<dbReference type="EMBL" id="SRLS01000025">
    <property type="protein sequence ID" value="TGE15241.1"/>
    <property type="molecule type" value="Genomic_DNA"/>
</dbReference>
<sequence>MGLFDSVFKRHSELSWMYDLEFLQDKSKKTYLKQIALNTVVEMVARTISQSEFRVMTGNKREKDDLHYKLNVHPNKNQNAVDFWQKFIYKLIMDNEVLVVKNDDGYFFVADDFVKEDEMGLYPHKFTNVMVNNFEFKRVFSMDDVIYLNYSNEKLEQYSLGLFEDYGEIFGRMIDLQLMNNQVRGVLNIDTTQFKAEGEREKLQGYIDMMFEAFKNNSIAIAPLTKGLDYEEHSSKGASQGSQEFKELEELKRTILTDIARMIGVPPSLVIGEMADLDKAIDSYLKFCINPMLRKIEAELNAKFFYEDEYLNQDKHIKVVGIDKRDPLQMSESIDKLVSSGTFTRNQVRIMTGEDPANDPELDKFIITKNLQSADAFKGGETNASGQE</sequence>
<dbReference type="InterPro" id="IPR006944">
    <property type="entry name" value="Phage/GTA_portal"/>
</dbReference>
<dbReference type="RefSeq" id="WP_135377926.1">
    <property type="nucleotide sequence ID" value="NZ_SRLS01000025.1"/>
</dbReference>
<protein>
    <submittedName>
        <fullName evidence="1">Phage portal protein</fullName>
    </submittedName>
</protein>
<gene>
    <name evidence="1" type="ORF">BJR09_11890</name>
</gene>
<dbReference type="NCBIfam" id="TIGR01537">
    <property type="entry name" value="portal_HK97"/>
    <property type="match status" value="1"/>
</dbReference>